<dbReference type="PANTHER" id="PTHR43537:SF24">
    <property type="entry name" value="GLUCONATE OPERON TRANSCRIPTIONAL REPRESSOR"/>
    <property type="match status" value="1"/>
</dbReference>
<dbReference type="PANTHER" id="PTHR43537">
    <property type="entry name" value="TRANSCRIPTIONAL REGULATOR, GNTR FAMILY"/>
    <property type="match status" value="1"/>
</dbReference>
<dbReference type="Gene3D" id="1.10.10.10">
    <property type="entry name" value="Winged helix-like DNA-binding domain superfamily/Winged helix DNA-binding domain"/>
    <property type="match status" value="1"/>
</dbReference>
<reference evidence="6 7" key="1">
    <citation type="submission" date="2019-06" db="EMBL/GenBank/DDBJ databases">
        <title>Sequencing the genomes of 1000 actinobacteria strains.</title>
        <authorList>
            <person name="Klenk H.-P."/>
        </authorList>
    </citation>
    <scope>NUCLEOTIDE SEQUENCE [LARGE SCALE GENOMIC DNA]</scope>
    <source>
        <strain evidence="6 7">DSM 45301</strain>
    </source>
</reference>
<dbReference type="OrthoDB" id="3367236at2"/>
<keyword evidence="1" id="KW-0805">Transcription regulation</keyword>
<dbReference type="Pfam" id="PF07729">
    <property type="entry name" value="FCD"/>
    <property type="match status" value="1"/>
</dbReference>
<evidence type="ECO:0000256" key="1">
    <source>
        <dbReference type="ARBA" id="ARBA00023015"/>
    </source>
</evidence>
<evidence type="ECO:0000313" key="7">
    <source>
        <dbReference type="Proteomes" id="UP000315677"/>
    </source>
</evidence>
<dbReference type="SMART" id="SM00345">
    <property type="entry name" value="HTH_GNTR"/>
    <property type="match status" value="1"/>
</dbReference>
<dbReference type="Proteomes" id="UP000315677">
    <property type="component" value="Unassembled WGS sequence"/>
</dbReference>
<gene>
    <name evidence="6" type="ORF">FB558_4168</name>
</gene>
<dbReference type="InterPro" id="IPR036390">
    <property type="entry name" value="WH_DNA-bd_sf"/>
</dbReference>
<keyword evidence="7" id="KW-1185">Reference proteome</keyword>
<dbReference type="Pfam" id="PF00392">
    <property type="entry name" value="GntR"/>
    <property type="match status" value="1"/>
</dbReference>
<protein>
    <submittedName>
        <fullName evidence="6">GntR family transcriptional regulator</fullName>
    </submittedName>
</protein>
<dbReference type="EMBL" id="VFPA01000002">
    <property type="protein sequence ID" value="TQM11603.1"/>
    <property type="molecule type" value="Genomic_DNA"/>
</dbReference>
<dbReference type="InterPro" id="IPR000524">
    <property type="entry name" value="Tscrpt_reg_HTH_GntR"/>
</dbReference>
<sequence length="251" mass="27504">MARRRPLEDDVPALSDVVNRLSGGYTTVGELVYAILREAILTGALQPGQKLGQEAIAEAIGVSRIPVRSAIIQLETEGLVVFKPHRGAVVATLTAEKVRETYSVRALLEAQAIKLAIRSMTPERAERLVEMADRLDDPERTSDFLEDRVAFYHELYGADENPVLVGVIDQLRSSVGRDLLGLRVHDHAHSHRGLVDLVVAGDLPGARRWVKSHLDAVCAGLLAELDSAPETYPAAHRSASRSRRRGRIDDS</sequence>
<dbReference type="PROSITE" id="PS50949">
    <property type="entry name" value="HTH_GNTR"/>
    <property type="match status" value="1"/>
</dbReference>
<dbReference type="Gene3D" id="1.20.120.530">
    <property type="entry name" value="GntR ligand-binding domain-like"/>
    <property type="match status" value="1"/>
</dbReference>
<keyword evidence="2" id="KW-0238">DNA-binding</keyword>
<dbReference type="SMART" id="SM00895">
    <property type="entry name" value="FCD"/>
    <property type="match status" value="1"/>
</dbReference>
<evidence type="ECO:0000259" key="5">
    <source>
        <dbReference type="PROSITE" id="PS50949"/>
    </source>
</evidence>
<dbReference type="AlphaFoldDB" id="A0A543DQL2"/>
<evidence type="ECO:0000256" key="4">
    <source>
        <dbReference type="SAM" id="MobiDB-lite"/>
    </source>
</evidence>
<organism evidence="6 7">
    <name type="scientific">Pseudonocardia kunmingensis</name>
    <dbReference type="NCBI Taxonomy" id="630975"/>
    <lineage>
        <taxon>Bacteria</taxon>
        <taxon>Bacillati</taxon>
        <taxon>Actinomycetota</taxon>
        <taxon>Actinomycetes</taxon>
        <taxon>Pseudonocardiales</taxon>
        <taxon>Pseudonocardiaceae</taxon>
        <taxon>Pseudonocardia</taxon>
    </lineage>
</organism>
<dbReference type="SUPFAM" id="SSF48008">
    <property type="entry name" value="GntR ligand-binding domain-like"/>
    <property type="match status" value="1"/>
</dbReference>
<dbReference type="InterPro" id="IPR036388">
    <property type="entry name" value="WH-like_DNA-bd_sf"/>
</dbReference>
<dbReference type="RefSeq" id="WP_142055871.1">
    <property type="nucleotide sequence ID" value="NZ_VFPA01000002.1"/>
</dbReference>
<feature type="region of interest" description="Disordered" evidence="4">
    <location>
        <begin position="232"/>
        <end position="251"/>
    </location>
</feature>
<feature type="compositionally biased region" description="Basic residues" evidence="4">
    <location>
        <begin position="238"/>
        <end position="251"/>
    </location>
</feature>
<comment type="caution">
    <text evidence="6">The sequence shown here is derived from an EMBL/GenBank/DDBJ whole genome shotgun (WGS) entry which is preliminary data.</text>
</comment>
<evidence type="ECO:0000313" key="6">
    <source>
        <dbReference type="EMBL" id="TQM11603.1"/>
    </source>
</evidence>
<dbReference type="InterPro" id="IPR008920">
    <property type="entry name" value="TF_FadR/GntR_C"/>
</dbReference>
<keyword evidence="3" id="KW-0804">Transcription</keyword>
<evidence type="ECO:0000256" key="3">
    <source>
        <dbReference type="ARBA" id="ARBA00023163"/>
    </source>
</evidence>
<dbReference type="CDD" id="cd07377">
    <property type="entry name" value="WHTH_GntR"/>
    <property type="match status" value="1"/>
</dbReference>
<proteinExistence type="predicted"/>
<feature type="domain" description="HTH gntR-type" evidence="5">
    <location>
        <begin position="26"/>
        <end position="93"/>
    </location>
</feature>
<dbReference type="GO" id="GO:0003677">
    <property type="term" value="F:DNA binding"/>
    <property type="evidence" value="ECO:0007669"/>
    <property type="project" value="UniProtKB-KW"/>
</dbReference>
<evidence type="ECO:0000256" key="2">
    <source>
        <dbReference type="ARBA" id="ARBA00023125"/>
    </source>
</evidence>
<dbReference type="SUPFAM" id="SSF46785">
    <property type="entry name" value="Winged helix' DNA-binding domain"/>
    <property type="match status" value="1"/>
</dbReference>
<name>A0A543DQL2_9PSEU</name>
<accession>A0A543DQL2</accession>
<dbReference type="GO" id="GO:0003700">
    <property type="term" value="F:DNA-binding transcription factor activity"/>
    <property type="evidence" value="ECO:0007669"/>
    <property type="project" value="InterPro"/>
</dbReference>
<dbReference type="InterPro" id="IPR011711">
    <property type="entry name" value="GntR_C"/>
</dbReference>